<comment type="caution">
    <text evidence="4">The sequence shown here is derived from an EMBL/GenBank/DDBJ whole genome shotgun (WGS) entry which is preliminary data.</text>
</comment>
<reference evidence="4 5" key="1">
    <citation type="submission" date="2023-07" db="EMBL/GenBank/DDBJ databases">
        <title>Sorghum-associated microbial communities from plants grown in Nebraska, USA.</title>
        <authorList>
            <person name="Schachtman D."/>
        </authorList>
    </citation>
    <scope>NUCLEOTIDE SEQUENCE [LARGE SCALE GENOMIC DNA]</scope>
    <source>
        <strain evidence="4 5">CC60</strain>
    </source>
</reference>
<keyword evidence="2 4" id="KW-0689">Ribosomal protein</keyword>
<evidence type="ECO:0000313" key="5">
    <source>
        <dbReference type="Proteomes" id="UP001237737"/>
    </source>
</evidence>
<dbReference type="Proteomes" id="UP001237737">
    <property type="component" value="Unassembled WGS sequence"/>
</dbReference>
<protein>
    <submittedName>
        <fullName evidence="4">30S ribosomal protein S31</fullName>
    </submittedName>
</protein>
<dbReference type="GO" id="GO:0005840">
    <property type="term" value="C:ribosome"/>
    <property type="evidence" value="ECO:0007669"/>
    <property type="project" value="UniProtKB-KW"/>
</dbReference>
<evidence type="ECO:0000256" key="1">
    <source>
        <dbReference type="ARBA" id="ARBA00010834"/>
    </source>
</evidence>
<evidence type="ECO:0000313" key="4">
    <source>
        <dbReference type="EMBL" id="MDQ0008785.1"/>
    </source>
</evidence>
<dbReference type="NCBIfam" id="TIGR04560">
    <property type="entry name" value="ribo_THX"/>
    <property type="match status" value="1"/>
</dbReference>
<dbReference type="EMBL" id="JAUSSK010000001">
    <property type="protein sequence ID" value="MDQ0008785.1"/>
    <property type="molecule type" value="Genomic_DNA"/>
</dbReference>
<name>A0ABT9SVI3_9GAMM</name>
<organism evidence="4 5">
    <name type="scientific">Luteibacter jiangsuensis</name>
    <dbReference type="NCBI Taxonomy" id="637577"/>
    <lineage>
        <taxon>Bacteria</taxon>
        <taxon>Pseudomonadati</taxon>
        <taxon>Pseudomonadota</taxon>
        <taxon>Gammaproteobacteria</taxon>
        <taxon>Lysobacterales</taxon>
        <taxon>Rhodanobacteraceae</taxon>
        <taxon>Luteibacter</taxon>
    </lineage>
</organism>
<evidence type="ECO:0000256" key="3">
    <source>
        <dbReference type="ARBA" id="ARBA00023274"/>
    </source>
</evidence>
<gene>
    <name evidence="4" type="ORF">J2T07_000944</name>
</gene>
<proteinExistence type="inferred from homology"/>
<evidence type="ECO:0000256" key="2">
    <source>
        <dbReference type="ARBA" id="ARBA00022980"/>
    </source>
</evidence>
<sequence length="53" mass="5574">MGKGDRRTRRGKIYRSSYGNARPHIDVVTGAAVAKPAAAKPAAAKKAAPRKKA</sequence>
<comment type="similarity">
    <text evidence="1">Belongs to the bacterial ribosomal protein bTHX family.</text>
</comment>
<dbReference type="Pfam" id="PF17070">
    <property type="entry name" value="Thx"/>
    <property type="match status" value="1"/>
</dbReference>
<keyword evidence="3" id="KW-0687">Ribonucleoprotein</keyword>
<dbReference type="RefSeq" id="WP_306847696.1">
    <property type="nucleotide sequence ID" value="NZ_JAUSSK010000001.1"/>
</dbReference>
<accession>A0ABT9SVI3</accession>
<dbReference type="InterPro" id="IPR031414">
    <property type="entry name" value="Ribosomal_bTHX"/>
</dbReference>
<dbReference type="InterPro" id="IPR030826">
    <property type="entry name" value="Ribosomal_bTHX/bTHXc/bTHXm"/>
</dbReference>
<keyword evidence="5" id="KW-1185">Reference proteome</keyword>